<feature type="domain" description="OLD protein-like TOPRIM" evidence="2">
    <location>
        <begin position="356"/>
        <end position="421"/>
    </location>
</feature>
<dbReference type="Gene3D" id="3.40.50.300">
    <property type="entry name" value="P-loop containing nucleotide triphosphate hydrolases"/>
    <property type="match status" value="1"/>
</dbReference>
<dbReference type="EMBL" id="CBKE010000252">
    <property type="protein sequence ID" value="CDF05291.1"/>
    <property type="molecule type" value="Genomic_DNA"/>
</dbReference>
<dbReference type="GO" id="GO:0006302">
    <property type="term" value="P:double-strand break repair"/>
    <property type="evidence" value="ECO:0007669"/>
    <property type="project" value="InterPro"/>
</dbReference>
<proteinExistence type="predicted"/>
<dbReference type="InterPro" id="IPR034139">
    <property type="entry name" value="TOPRIM_OLD"/>
</dbReference>
<reference evidence="3" key="1">
    <citation type="submission" date="2012-11" db="EMBL/GenBank/DDBJ databases">
        <title>Dependencies among metagenomic species, viruses, plasmids and units of genetic variation.</title>
        <authorList>
            <person name="Nielsen H.B."/>
            <person name="Almeida M."/>
            <person name="Juncker A.S."/>
            <person name="Rasmussen S."/>
            <person name="Li J."/>
            <person name="Sunagawa S."/>
            <person name="Plichta D."/>
            <person name="Gautier L."/>
            <person name="Le Chatelier E."/>
            <person name="Peletier E."/>
            <person name="Bonde I."/>
            <person name="Nielsen T."/>
            <person name="Manichanh C."/>
            <person name="Arumugam M."/>
            <person name="Batto J."/>
            <person name="Santos M.B.Q.D."/>
            <person name="Blom N."/>
            <person name="Borruel N."/>
            <person name="Burgdorf K.S."/>
            <person name="Boumezbeur F."/>
            <person name="Casellas F."/>
            <person name="Dore J."/>
            <person name="Guarner F."/>
            <person name="Hansen T."/>
            <person name="Hildebrand F."/>
            <person name="Kaas R.S."/>
            <person name="Kennedy S."/>
            <person name="Kristiansen K."/>
            <person name="Kultima J.R."/>
            <person name="Leonard P."/>
            <person name="Levenez F."/>
            <person name="Lund O."/>
            <person name="Moumen B."/>
            <person name="Le Paslier D."/>
            <person name="Pons N."/>
            <person name="Pedersen O."/>
            <person name="Prifti E."/>
            <person name="Qin J."/>
            <person name="Raes J."/>
            <person name="Tap J."/>
            <person name="Tims S."/>
            <person name="Ussery D.W."/>
            <person name="Yamada T."/>
            <person name="MetaHit consortium"/>
            <person name="Renault P."/>
            <person name="Sicheritz-Ponten T."/>
            <person name="Bork P."/>
            <person name="Wang J."/>
            <person name="Brunak S."/>
            <person name="Ehrlich S.D."/>
        </authorList>
    </citation>
    <scope>NUCLEOTIDE SEQUENCE [LARGE SCALE GENOMIC DNA]</scope>
</reference>
<comment type="caution">
    <text evidence="3">The sequence shown here is derived from an EMBL/GenBank/DDBJ whole genome shotgun (WGS) entry which is preliminary data.</text>
</comment>
<evidence type="ECO:0000259" key="2">
    <source>
        <dbReference type="Pfam" id="PF20469"/>
    </source>
</evidence>
<feature type="domain" description="Rad50/SbcC-type AAA" evidence="1">
    <location>
        <begin position="9"/>
        <end position="115"/>
    </location>
</feature>
<sequence length="535" mass="61758">MAKNYIKSILINGFKKFQNFKIDFNASRNIFVGENEAGKSTILDAIKLVLNQDYRHADKAVLSDLFNVDMVKSFKEHPSLENLPKIYIEVEFELDSKSKNAECFFGEHNCSKNGKYGISFTCELNDELKDDVVLSTEAAEVPYEYYTLRWVTFSGMAYNLLKKPLKFLCLNTSEQGRYSSFNYYTKTVFDDLLENSEKIKLKNNFRTALKKDFNAEPFPKMDNRTFGIDNKKIILENILSIFDKDVALENHGSGMESLIKTEIALNSGDGFDVILMEEPENHLSFTNMQRMLQLVTGKNETSQLIIATHSSMIASRLDLRNVFWITKEKAHSLNNVPADVANFFSKAVNNNFLQLLLSTKVILVEGPTEFLLVPEFYEQLTQRTMSDDQVTIISCNGISYKKYLQIAENTHKRIAVITDNDKNTNNQIENSEADNTKYQEQQEYFSIFMDSDSEKWTWEVCLYESNKEKIEEILNPLIDKKAKYKYHDQDYGPYLGYMLNHKADFAFKILEDGLIKNGNIKAPEYVKEAIKWVSE</sequence>
<dbReference type="Pfam" id="PF13476">
    <property type="entry name" value="AAA_23"/>
    <property type="match status" value="1"/>
</dbReference>
<evidence type="ECO:0008006" key="5">
    <source>
        <dbReference type="Google" id="ProtNLM"/>
    </source>
</evidence>
<accession>R7MY86</accession>
<evidence type="ECO:0000259" key="1">
    <source>
        <dbReference type="Pfam" id="PF13476"/>
    </source>
</evidence>
<dbReference type="Pfam" id="PF20469">
    <property type="entry name" value="OLD-like_TOPRIM"/>
    <property type="match status" value="1"/>
</dbReference>
<dbReference type="CDD" id="cd01026">
    <property type="entry name" value="TOPRIM_OLD"/>
    <property type="match status" value="1"/>
</dbReference>
<dbReference type="PANTHER" id="PTHR43581:SF4">
    <property type="entry name" value="ATP_GTP PHOSPHATASE"/>
    <property type="match status" value="1"/>
</dbReference>
<dbReference type="InterPro" id="IPR051396">
    <property type="entry name" value="Bact_Antivir_Def_Nuclease"/>
</dbReference>
<evidence type="ECO:0000313" key="4">
    <source>
        <dbReference type="Proteomes" id="UP000017908"/>
    </source>
</evidence>
<dbReference type="SUPFAM" id="SSF52540">
    <property type="entry name" value="P-loop containing nucleoside triphosphate hydrolases"/>
    <property type="match status" value="1"/>
</dbReference>
<organism evidence="3 4">
    <name type="scientific">Megasphaera elsdenii CAG:570</name>
    <dbReference type="NCBI Taxonomy" id="1263087"/>
    <lineage>
        <taxon>Bacteria</taxon>
        <taxon>Bacillati</taxon>
        <taxon>Bacillota</taxon>
        <taxon>Negativicutes</taxon>
        <taxon>Veillonellales</taxon>
        <taxon>Veillonellaceae</taxon>
        <taxon>Megasphaera</taxon>
    </lineage>
</organism>
<dbReference type="PANTHER" id="PTHR43581">
    <property type="entry name" value="ATP/GTP PHOSPHATASE"/>
    <property type="match status" value="1"/>
</dbReference>
<dbReference type="GO" id="GO:0016887">
    <property type="term" value="F:ATP hydrolysis activity"/>
    <property type="evidence" value="ECO:0007669"/>
    <property type="project" value="InterPro"/>
</dbReference>
<name>R7MY86_MEGEL</name>
<dbReference type="Proteomes" id="UP000017908">
    <property type="component" value="Unassembled WGS sequence"/>
</dbReference>
<dbReference type="AlphaFoldDB" id="R7MY86"/>
<evidence type="ECO:0000313" key="3">
    <source>
        <dbReference type="EMBL" id="CDF05291.1"/>
    </source>
</evidence>
<gene>
    <name evidence="3" type="ORF">BN715_01556</name>
</gene>
<dbReference type="InterPro" id="IPR038729">
    <property type="entry name" value="Rad50/SbcC_AAA"/>
</dbReference>
<dbReference type="InterPro" id="IPR027417">
    <property type="entry name" value="P-loop_NTPase"/>
</dbReference>
<protein>
    <recommendedName>
        <fullName evidence="5">ATP-dependent endonuclease</fullName>
    </recommendedName>
</protein>